<feature type="chain" id="PRO_5014663105" evidence="1">
    <location>
        <begin position="21"/>
        <end position="82"/>
    </location>
</feature>
<accession>A0A2M4D466</accession>
<reference evidence="2" key="1">
    <citation type="submission" date="2018-01" db="EMBL/GenBank/DDBJ databases">
        <title>An insight into the sialome of Amazonian anophelines.</title>
        <authorList>
            <person name="Ribeiro J.M."/>
            <person name="Scarpassa V."/>
            <person name="Calvo E."/>
        </authorList>
    </citation>
    <scope>NUCLEOTIDE SEQUENCE</scope>
</reference>
<sequence>MIRWHVSSLLFVAIILCILSVDQNMLASILGVGTAARDVMFFLQQVATTTDGGDLGTNGRTSDAYLGRHGRQLGVGAVTLCV</sequence>
<protein>
    <submittedName>
        <fullName evidence="2">Putative secreted protein</fullName>
    </submittedName>
</protein>
<evidence type="ECO:0000256" key="1">
    <source>
        <dbReference type="SAM" id="SignalP"/>
    </source>
</evidence>
<dbReference type="AlphaFoldDB" id="A0A2M4D466"/>
<proteinExistence type="predicted"/>
<dbReference type="EMBL" id="GGFL01008169">
    <property type="protein sequence ID" value="MBW72347.1"/>
    <property type="molecule type" value="Transcribed_RNA"/>
</dbReference>
<organism evidence="2">
    <name type="scientific">Anopheles darlingi</name>
    <name type="common">Mosquito</name>
    <dbReference type="NCBI Taxonomy" id="43151"/>
    <lineage>
        <taxon>Eukaryota</taxon>
        <taxon>Metazoa</taxon>
        <taxon>Ecdysozoa</taxon>
        <taxon>Arthropoda</taxon>
        <taxon>Hexapoda</taxon>
        <taxon>Insecta</taxon>
        <taxon>Pterygota</taxon>
        <taxon>Neoptera</taxon>
        <taxon>Endopterygota</taxon>
        <taxon>Diptera</taxon>
        <taxon>Nematocera</taxon>
        <taxon>Culicoidea</taxon>
        <taxon>Culicidae</taxon>
        <taxon>Anophelinae</taxon>
        <taxon>Anopheles</taxon>
    </lineage>
</organism>
<feature type="signal peptide" evidence="1">
    <location>
        <begin position="1"/>
        <end position="20"/>
    </location>
</feature>
<keyword evidence="1" id="KW-0732">Signal</keyword>
<evidence type="ECO:0000313" key="2">
    <source>
        <dbReference type="EMBL" id="MBW72347.1"/>
    </source>
</evidence>
<name>A0A2M4D466_ANODA</name>